<dbReference type="PANTHER" id="PTHR16466:SF6">
    <property type="entry name" value="TELOMERIC REPEAT-BINDING FACTOR 2-INTERACTING PROTEIN 1"/>
    <property type="match status" value="1"/>
</dbReference>
<dbReference type="FunFam" id="1.10.10.60:FF:000246">
    <property type="entry name" value="Telomeric repeat-binding factor 2-interacting protein 1"/>
    <property type="match status" value="1"/>
</dbReference>
<feature type="compositionally biased region" description="Low complexity" evidence="11">
    <location>
        <begin position="392"/>
        <end position="408"/>
    </location>
</feature>
<feature type="compositionally biased region" description="Basic and acidic residues" evidence="11">
    <location>
        <begin position="187"/>
        <end position="207"/>
    </location>
</feature>
<comment type="subunit">
    <text evidence="10">Homodimer.</text>
</comment>
<feature type="compositionally biased region" description="Acidic residues" evidence="11">
    <location>
        <begin position="444"/>
        <end position="456"/>
    </location>
</feature>
<evidence type="ECO:0000259" key="13">
    <source>
        <dbReference type="Pfam" id="PF16589"/>
    </source>
</evidence>
<comment type="function">
    <text evidence="10">Acts both as a regulator of telomere function and as a transcription regulator. Involved in the regulation of telomere length and protection as a component of the shelterin complex (telosome). Does not bind DNA directly: recruited to telomeric double-stranded 5'-TTAGGG-3' repeats via its interaction with terf2. Independently of its function in telomeres, also acts as a transcription regulator: recruited to extratelomeric 5'-TTAGGG-3' sites via its association with terf2 or other factors, and regulates gene expression.</text>
</comment>
<dbReference type="Pfam" id="PF16589">
    <property type="entry name" value="BRCT_2"/>
    <property type="match status" value="1"/>
</dbReference>
<evidence type="ECO:0000313" key="14">
    <source>
        <dbReference type="Ensembl" id="ENSSMAP00000023503.2"/>
    </source>
</evidence>
<reference evidence="14" key="1">
    <citation type="submission" date="2023-05" db="EMBL/GenBank/DDBJ databases">
        <title>High-quality long-read genome of Scophthalmus maximus.</title>
        <authorList>
            <person name="Lien S."/>
            <person name="Martinez P."/>
        </authorList>
    </citation>
    <scope>NUCLEOTIDE SEQUENCE [LARGE SCALE GENOMIC DNA]</scope>
</reference>
<dbReference type="Pfam" id="PF08914">
    <property type="entry name" value="Myb_Rap1"/>
    <property type="match status" value="1"/>
</dbReference>
<keyword evidence="6 10" id="KW-0010">Activator</keyword>
<feature type="domain" description="BRCT" evidence="13">
    <location>
        <begin position="20"/>
        <end position="102"/>
    </location>
</feature>
<evidence type="ECO:0000256" key="9">
    <source>
        <dbReference type="ARBA" id="ARBA00032471"/>
    </source>
</evidence>
<dbReference type="InterPro" id="IPR009057">
    <property type="entry name" value="Homeodomain-like_sf"/>
</dbReference>
<feature type="compositionally biased region" description="Polar residues" evidence="11">
    <location>
        <begin position="114"/>
        <end position="123"/>
    </location>
</feature>
<dbReference type="GO" id="GO:0031848">
    <property type="term" value="P:protection from non-homologous end joining at telomere"/>
    <property type="evidence" value="ECO:0007669"/>
    <property type="project" value="TreeGrafter"/>
</dbReference>
<evidence type="ECO:0000256" key="11">
    <source>
        <dbReference type="SAM" id="MobiDB-lite"/>
    </source>
</evidence>
<accession>A0A8D3AU13</accession>
<feature type="region of interest" description="Disordered" evidence="11">
    <location>
        <begin position="187"/>
        <end position="226"/>
    </location>
</feature>
<dbReference type="Gene3D" id="1.10.10.60">
    <property type="entry name" value="Homeodomain-like"/>
    <property type="match status" value="1"/>
</dbReference>
<dbReference type="GO" id="GO:0006355">
    <property type="term" value="P:regulation of DNA-templated transcription"/>
    <property type="evidence" value="ECO:0007669"/>
    <property type="project" value="UniProtKB-UniRule"/>
</dbReference>
<evidence type="ECO:0000256" key="10">
    <source>
        <dbReference type="RuleBase" id="RU367107"/>
    </source>
</evidence>
<feature type="compositionally biased region" description="Polar residues" evidence="11">
    <location>
        <begin position="457"/>
        <end position="473"/>
    </location>
</feature>
<dbReference type="InterPro" id="IPR039595">
    <property type="entry name" value="TE2IP/Rap1"/>
</dbReference>
<dbReference type="GO" id="GO:0010833">
    <property type="term" value="P:telomere maintenance via telomere lengthening"/>
    <property type="evidence" value="ECO:0007669"/>
    <property type="project" value="UniProtKB-UniRule"/>
</dbReference>
<evidence type="ECO:0000256" key="4">
    <source>
        <dbReference type="ARBA" id="ARBA00022895"/>
    </source>
</evidence>
<dbReference type="Proteomes" id="UP000694558">
    <property type="component" value="Chromosome 6"/>
</dbReference>
<keyword evidence="5 10" id="KW-0805">Transcription regulation</keyword>
<proteinExistence type="inferred from homology"/>
<dbReference type="GO" id="GO:0005654">
    <property type="term" value="C:nucleoplasm"/>
    <property type="evidence" value="ECO:0007669"/>
    <property type="project" value="UniProtKB-ARBA"/>
</dbReference>
<evidence type="ECO:0000256" key="3">
    <source>
        <dbReference type="ARBA" id="ARBA00022454"/>
    </source>
</evidence>
<evidence type="ECO:0000256" key="7">
    <source>
        <dbReference type="ARBA" id="ARBA00023163"/>
    </source>
</evidence>
<gene>
    <name evidence="14" type="primary">terf2ip</name>
</gene>
<dbReference type="SUPFAM" id="SSF52113">
    <property type="entry name" value="BRCT domain"/>
    <property type="match status" value="1"/>
</dbReference>
<evidence type="ECO:0000259" key="12">
    <source>
        <dbReference type="Pfam" id="PF08914"/>
    </source>
</evidence>
<dbReference type="GO" id="GO:0070187">
    <property type="term" value="C:shelterin complex"/>
    <property type="evidence" value="ECO:0007669"/>
    <property type="project" value="TreeGrafter"/>
</dbReference>
<evidence type="ECO:0000256" key="1">
    <source>
        <dbReference type="ARBA" id="ARBA00010467"/>
    </source>
</evidence>
<feature type="compositionally biased region" description="Polar residues" evidence="11">
    <location>
        <begin position="285"/>
        <end position="294"/>
    </location>
</feature>
<evidence type="ECO:0000313" key="15">
    <source>
        <dbReference type="Proteomes" id="UP000694558"/>
    </source>
</evidence>
<dbReference type="AlphaFoldDB" id="A0A8D3AU13"/>
<dbReference type="InterPro" id="IPR036420">
    <property type="entry name" value="BRCT_dom_sf"/>
</dbReference>
<comment type="subcellular location">
    <subcellularLocation>
        <location evidence="10">Nucleus</location>
    </subcellularLocation>
    <subcellularLocation>
        <location evidence="10">Chromosome</location>
        <location evidence="10">Telomere</location>
    </subcellularLocation>
</comment>
<sequence length="576" mass="63528">MTMPSKHQEVAESKTSPLLFVTVDGEPMSFFMRPGPVKRRLQPLIASGGGTMCKVQRPGAILLIDQDERGCIPETTARWYVATKYIHDCIEEDKQLNIEDYRLNPEDIPKHSTRLNNSREGSSGQVGGRVAYSPEEDAAILSYVSKHKTETGGNRLWQEMEKQHVTSHSWQSMKYRYRVQLAKKHTEAEKVQTTEGETKEEKQETDIAKPSSEKAAPPQILSPAPDCLQTDLTQVDAQPIPAESTQLENVDAETSNLPQPGEPCVDTQGDARRIPAESTEPEATDPQTINSPQKESAPEDSPQSLRHTLTPKEPVEKQVASPELERRQQHRLTRRQLELEASSSPVPYGKKLRSLSVSPRPAKETESAVKPAIQIHTTIDPPPSKRARVQDEAAAAESQQVESAEAAVCETPRADEESRPSPQNGGKKKEKRKLGILALATKEFEDESESSEDESPDLQNPTEPAAMQPTSTEPPLLPSDPAADQASTRSNPEPGPSLQEKPQQALSSAVTVQQRWAALNLNLNLNLNLLLLIPPPLRLPMQPLVPTVLYLTVNLRKKTPSPLSVTGLQLCPTHSH</sequence>
<evidence type="ECO:0000256" key="2">
    <source>
        <dbReference type="ARBA" id="ARBA00017805"/>
    </source>
</evidence>
<organism evidence="14 15">
    <name type="scientific">Scophthalmus maximus</name>
    <name type="common">Turbot</name>
    <name type="synonym">Psetta maxima</name>
    <dbReference type="NCBI Taxonomy" id="52904"/>
    <lineage>
        <taxon>Eukaryota</taxon>
        <taxon>Metazoa</taxon>
        <taxon>Chordata</taxon>
        <taxon>Craniata</taxon>
        <taxon>Vertebrata</taxon>
        <taxon>Euteleostomi</taxon>
        <taxon>Actinopterygii</taxon>
        <taxon>Neopterygii</taxon>
        <taxon>Teleostei</taxon>
        <taxon>Neoteleostei</taxon>
        <taxon>Acanthomorphata</taxon>
        <taxon>Carangaria</taxon>
        <taxon>Pleuronectiformes</taxon>
        <taxon>Pleuronectoidei</taxon>
        <taxon>Scophthalmidae</taxon>
        <taxon>Scophthalmus</taxon>
    </lineage>
</organism>
<evidence type="ECO:0000256" key="8">
    <source>
        <dbReference type="ARBA" id="ARBA00023242"/>
    </source>
</evidence>
<keyword evidence="7 10" id="KW-0804">Transcription</keyword>
<feature type="compositionally biased region" description="Polar residues" evidence="11">
    <location>
        <begin position="246"/>
        <end position="258"/>
    </location>
</feature>
<dbReference type="PANTHER" id="PTHR16466">
    <property type="entry name" value="TELOMERE REPEAT-BINDING FACTOR 2-INTERACTING PROTEIN 1"/>
    <property type="match status" value="1"/>
</dbReference>
<reference evidence="14" key="2">
    <citation type="submission" date="2025-08" db="UniProtKB">
        <authorList>
            <consortium name="Ensembl"/>
        </authorList>
    </citation>
    <scope>IDENTIFICATION</scope>
</reference>
<dbReference type="InterPro" id="IPR015010">
    <property type="entry name" value="TERF2IP_Myb"/>
</dbReference>
<feature type="region of interest" description="Disordered" evidence="11">
    <location>
        <begin position="246"/>
        <end position="506"/>
    </location>
</feature>
<feature type="domain" description="TERF2-interacting telomeric protein 1 Myb" evidence="12">
    <location>
        <begin position="132"/>
        <end position="187"/>
    </location>
</feature>
<evidence type="ECO:0000256" key="5">
    <source>
        <dbReference type="ARBA" id="ARBA00023015"/>
    </source>
</evidence>
<dbReference type="GO" id="GO:0042162">
    <property type="term" value="F:telomeric DNA binding"/>
    <property type="evidence" value="ECO:0007669"/>
    <property type="project" value="TreeGrafter"/>
</dbReference>
<protein>
    <recommendedName>
        <fullName evidence="2 10">Telomeric repeat-binding factor 2-interacting protein 1</fullName>
        <shortName evidence="10">TERF2-interacting telomeric protein 1</shortName>
    </recommendedName>
    <alternativeName>
        <fullName evidence="9 10">Repressor/activator protein 1 homolog</fullName>
    </alternativeName>
</protein>
<dbReference type="GeneTree" id="ENSGT00390000005351"/>
<keyword evidence="4 10" id="KW-0779">Telomere</keyword>
<name>A0A8D3AU13_SCOMX</name>
<keyword evidence="8 10" id="KW-0539">Nucleus</keyword>
<keyword evidence="3 10" id="KW-0158">Chromosome</keyword>
<dbReference type="InterPro" id="IPR001357">
    <property type="entry name" value="BRCT_dom"/>
</dbReference>
<dbReference type="CDD" id="cd11655">
    <property type="entry name" value="rap1_myb-like"/>
    <property type="match status" value="1"/>
</dbReference>
<evidence type="ECO:0000256" key="6">
    <source>
        <dbReference type="ARBA" id="ARBA00023159"/>
    </source>
</evidence>
<dbReference type="SUPFAM" id="SSF46689">
    <property type="entry name" value="Homeodomain-like"/>
    <property type="match status" value="1"/>
</dbReference>
<feature type="region of interest" description="Disordered" evidence="11">
    <location>
        <begin position="109"/>
        <end position="129"/>
    </location>
</feature>
<comment type="similarity">
    <text evidence="1 10">Belongs to the RAP1 family.</text>
</comment>
<dbReference type="Ensembl" id="ENSSMAT00000023770.2">
    <property type="protein sequence ID" value="ENSSMAP00000023503.2"/>
    <property type="gene ID" value="ENSSMAG00000014344.2"/>
</dbReference>